<evidence type="ECO:0000256" key="6">
    <source>
        <dbReference type="ARBA" id="ARBA00022839"/>
    </source>
</evidence>
<proteinExistence type="inferred from homology"/>
<dbReference type="GO" id="GO:0008854">
    <property type="term" value="F:exodeoxyribonuclease V activity"/>
    <property type="evidence" value="ECO:0007669"/>
    <property type="project" value="InterPro"/>
</dbReference>
<keyword evidence="2 10" id="KW-0547">Nucleotide-binding</keyword>
<dbReference type="InterPro" id="IPR013986">
    <property type="entry name" value="DExx_box_DNA_helicase_dom_sf"/>
</dbReference>
<keyword evidence="6 10" id="KW-0269">Exonuclease</keyword>
<dbReference type="Pfam" id="PF17946">
    <property type="entry name" value="RecC_C"/>
    <property type="match status" value="1"/>
</dbReference>
<keyword evidence="13" id="KW-1185">Reference proteome</keyword>
<name>A0A4Z0BT63_9BURK</name>
<gene>
    <name evidence="10 12" type="primary">recC</name>
    <name evidence="12" type="ORF">EZ313_14585</name>
</gene>
<keyword evidence="5 10" id="KW-0347">Helicase</keyword>
<comment type="function">
    <text evidence="10">A helicase/nuclease that prepares dsDNA breaks (DSB) for recombinational DNA repair. Binds to DSBs and unwinds DNA via a highly rapid and processive ATP-dependent bidirectional helicase activity. Unwinds dsDNA until it encounters a Chi (crossover hotspot instigator) sequence from the 3' direction. Cuts ssDNA a few nucleotides 3' to the Chi site. The properties and activities of the enzyme are changed at Chi. The Chi-altered holoenzyme produces a long 3'-ssDNA overhang and facilitates RecA-binding to the ssDNA for homologous DNA recombination and repair. Holoenzyme degrades any linearized DNA that is unable to undergo homologous recombination. In the holoenzyme this subunit recognizes the wild-type Chi sequence, and when added to isolated RecB increases its ATP-dependent helicase processivity.</text>
</comment>
<evidence type="ECO:0000256" key="5">
    <source>
        <dbReference type="ARBA" id="ARBA00022806"/>
    </source>
</evidence>
<evidence type="ECO:0000256" key="8">
    <source>
        <dbReference type="ARBA" id="ARBA00023125"/>
    </source>
</evidence>
<dbReference type="NCBIfam" id="TIGR01450">
    <property type="entry name" value="recC"/>
    <property type="match status" value="1"/>
</dbReference>
<keyword evidence="7 10" id="KW-0067">ATP-binding</keyword>
<reference evidence="12 13" key="1">
    <citation type="submission" date="2019-03" db="EMBL/GenBank/DDBJ databases">
        <title>Ramlibacter henchirensis DSM 14656, whole genome shotgun sequence.</title>
        <authorList>
            <person name="Zhang X."/>
            <person name="Feng G."/>
            <person name="Zhu H."/>
        </authorList>
    </citation>
    <scope>NUCLEOTIDE SEQUENCE [LARGE SCALE GENOMIC DNA]</scope>
    <source>
        <strain evidence="12 13">DSM 14656</strain>
    </source>
</reference>
<dbReference type="Gene3D" id="3.40.50.300">
    <property type="entry name" value="P-loop containing nucleotide triphosphate hydrolases"/>
    <property type="match status" value="2"/>
</dbReference>
<dbReference type="GO" id="GO:0003677">
    <property type="term" value="F:DNA binding"/>
    <property type="evidence" value="ECO:0007669"/>
    <property type="project" value="UniProtKB-UniRule"/>
</dbReference>
<dbReference type="SUPFAM" id="SSF52540">
    <property type="entry name" value="P-loop containing nucleoside triphosphate hydrolases"/>
    <property type="match status" value="2"/>
</dbReference>
<comment type="similarity">
    <text evidence="10">Belongs to the RecC family.</text>
</comment>
<dbReference type="PANTHER" id="PTHR30591:SF1">
    <property type="entry name" value="RECBCD ENZYME SUBUNIT RECC"/>
    <property type="match status" value="1"/>
</dbReference>
<evidence type="ECO:0000259" key="11">
    <source>
        <dbReference type="Pfam" id="PF17946"/>
    </source>
</evidence>
<organism evidence="12 13">
    <name type="scientific">Ramlibacter henchirensis</name>
    <dbReference type="NCBI Taxonomy" id="204072"/>
    <lineage>
        <taxon>Bacteria</taxon>
        <taxon>Pseudomonadati</taxon>
        <taxon>Pseudomonadota</taxon>
        <taxon>Betaproteobacteria</taxon>
        <taxon>Burkholderiales</taxon>
        <taxon>Comamonadaceae</taxon>
        <taxon>Ramlibacter</taxon>
    </lineage>
</organism>
<dbReference type="Gene3D" id="3.40.50.10930">
    <property type="match status" value="1"/>
</dbReference>
<dbReference type="AlphaFoldDB" id="A0A4Z0BT63"/>
<evidence type="ECO:0000256" key="7">
    <source>
        <dbReference type="ARBA" id="ARBA00022840"/>
    </source>
</evidence>
<dbReference type="RefSeq" id="WP_135264012.1">
    <property type="nucleotide sequence ID" value="NZ_SMLM01000002.1"/>
</dbReference>
<dbReference type="GO" id="GO:0005524">
    <property type="term" value="F:ATP binding"/>
    <property type="evidence" value="ECO:0007669"/>
    <property type="project" value="UniProtKB-UniRule"/>
</dbReference>
<keyword evidence="8 10" id="KW-0238">DNA-binding</keyword>
<dbReference type="GO" id="GO:0000724">
    <property type="term" value="P:double-strand break repair via homologous recombination"/>
    <property type="evidence" value="ECO:0007669"/>
    <property type="project" value="UniProtKB-UniRule"/>
</dbReference>
<dbReference type="PANTHER" id="PTHR30591">
    <property type="entry name" value="RECBCD ENZYME SUBUNIT RECC"/>
    <property type="match status" value="1"/>
</dbReference>
<evidence type="ECO:0000256" key="2">
    <source>
        <dbReference type="ARBA" id="ARBA00022741"/>
    </source>
</evidence>
<keyword evidence="4 10" id="KW-0378">Hydrolase</keyword>
<dbReference type="HAMAP" id="MF_01486">
    <property type="entry name" value="RecC"/>
    <property type="match status" value="1"/>
</dbReference>
<feature type="domain" description="RecC C-terminal" evidence="11">
    <location>
        <begin position="866"/>
        <end position="1106"/>
    </location>
</feature>
<sequence length="1182" mass="132505">MTRRRSAPPSADSAQAAFDFDAPAAQGWSGGFMVVHGNRPESLRDLMLAWMRGHPLAPLENELVLVQSNGIAQWLKLSLAADPAHGGAGIAAALTTALPARALWDVYRAVLGRDRVPAESPFDKALLSWRLMRLLPALLERPEFEPLRRFLRDDDDLRKRHQLALRLADLLDQYQVYRADWLARWGAGHDVLPRADGRGQPVPDAVRWQPQLWRELLADVGPEGAAGSRAEVHRRFLETVATWQGPPPAGLARRITVFGISTLPRQVLEVLHAASRWSQVLLCVHNPCEHDWSHIVAEQDLHRARRQARRPGLRGEPRDDALHLITHPLLAAWGRQGRDFIRLLDDYDQPAQYSGRFVAIGQRVDLFEAGPQDTLLRQLQDDIRELRPLGETRELWPAVDPAQDASITFHVAHGRQREVEVLHDQLLAAFTADPTLRPRDVIVMVPDVADYAAHVQAVFGLVEPDDDRHIPFGLSDQSQRMREPLLAALDHLLSLPQSRIAAGEVLDLLQVPALRERFGIAEEQLPLLRQWLDAAGVRWGLHADHRESLGLPAGLEQNSWAFGLRRMVLGYAVGAGEAWNGIEPMQEVGGLEAALLGPLVRLAQSLEALWRALREPAPPAVWAARLRSLLDDFFVAPDGSAEGLTLLRARTALDDWEQTCAGAGLHEPLPLSVVREHWMSALEPPALQQPFFAGGVTFASLMPMRAIPFRWVALLGMNDGDYPRSRTPMDFDLMTGDHRPGDRSRREDDRYLFLEALLSAREHLHISWVGRSAQDNQERPPSVLVAQLRDHIAAGWSMSRARDETNAGAQLLAAITVEHRLQPFHPAYFDGGTPRLFSYAREWRSSLEPAVARAGTELLPPLVPTQPLTLKKLGDLLKHPARAFLEQRLNVAFRDDDPVAEDEEPFVIDGLQNWTLQGELIRVQRTAVDRGLPREDAMRAQLERISRRGELPHGAFARQVRDELMEPMERLFEGYARVLAEWPQRLDDEPVAQDEPLPVEDWLDALRSDGSGRRARLVLDYSGIVDKGCWRYERLVPHWVAHLAGHLDGEPLTTIVLSKAGTARFQPLAPAEVQKHWDAVLRAWQEGMRRPLPFDVQVAAAWMRKLERGDEAAAEEAARDCYRTQVEPDAKGNRRGGADALQRAHPDFESLWAGDEFREWVRELLQPVSDAVGTPPTNGGSE</sequence>
<keyword evidence="9 10" id="KW-0234">DNA repair</keyword>
<keyword evidence="3 10" id="KW-0227">DNA damage</keyword>
<comment type="subunit">
    <text evidence="10">Heterotrimer of RecB, RecC and RecD. All subunits contribute to DNA-binding.</text>
</comment>
<dbReference type="EMBL" id="SMLM01000002">
    <property type="protein sequence ID" value="TFZ02487.1"/>
    <property type="molecule type" value="Genomic_DNA"/>
</dbReference>
<evidence type="ECO:0000313" key="12">
    <source>
        <dbReference type="EMBL" id="TFZ02487.1"/>
    </source>
</evidence>
<dbReference type="Pfam" id="PF04257">
    <property type="entry name" value="Exonuc_V_gamma"/>
    <property type="match status" value="1"/>
</dbReference>
<evidence type="ECO:0000256" key="9">
    <source>
        <dbReference type="ARBA" id="ARBA00023204"/>
    </source>
</evidence>
<protein>
    <recommendedName>
        <fullName evidence="10">RecBCD enzyme subunit RecC</fullName>
    </recommendedName>
    <alternativeName>
        <fullName evidence="10">Exonuclease V subunit RecC</fullName>
        <shortName evidence="10">ExoV subunit RecC</shortName>
    </alternativeName>
    <alternativeName>
        <fullName evidence="10">Helicase/nuclease RecBCD subunit RecC</fullName>
    </alternativeName>
</protein>
<dbReference type="Gene3D" id="1.10.10.160">
    <property type="match status" value="1"/>
</dbReference>
<dbReference type="InterPro" id="IPR006697">
    <property type="entry name" value="RecC"/>
</dbReference>
<dbReference type="GO" id="GO:0009338">
    <property type="term" value="C:exodeoxyribonuclease V complex"/>
    <property type="evidence" value="ECO:0007669"/>
    <property type="project" value="InterPro"/>
</dbReference>
<dbReference type="InterPro" id="IPR027417">
    <property type="entry name" value="P-loop_NTPase"/>
</dbReference>
<comment type="miscellaneous">
    <text evidence="10">In the RecBCD complex, RecB has a slow 3'-5' helicase, an exonuclease activity and loads RecA onto ssDNA, RecD has a fast 5'-3' helicase activity, while RecC stimulates the ATPase and processivity of the RecB helicase and contributes to recognition of the Chi site.</text>
</comment>
<evidence type="ECO:0000256" key="1">
    <source>
        <dbReference type="ARBA" id="ARBA00022722"/>
    </source>
</evidence>
<keyword evidence="1 10" id="KW-0540">Nuclease</keyword>
<dbReference type="OrthoDB" id="9762834at2"/>
<dbReference type="GO" id="GO:0003678">
    <property type="term" value="F:DNA helicase activity"/>
    <property type="evidence" value="ECO:0007669"/>
    <property type="project" value="UniProtKB-UniRule"/>
</dbReference>
<accession>A0A4Z0BT63</accession>
<evidence type="ECO:0000256" key="4">
    <source>
        <dbReference type="ARBA" id="ARBA00022801"/>
    </source>
</evidence>
<comment type="caution">
    <text evidence="12">The sequence shown here is derived from an EMBL/GenBank/DDBJ whole genome shotgun (WGS) entry which is preliminary data.</text>
</comment>
<dbReference type="SUPFAM" id="SSF52980">
    <property type="entry name" value="Restriction endonuclease-like"/>
    <property type="match status" value="1"/>
</dbReference>
<evidence type="ECO:0000256" key="3">
    <source>
        <dbReference type="ARBA" id="ARBA00022763"/>
    </source>
</evidence>
<dbReference type="Proteomes" id="UP000298180">
    <property type="component" value="Unassembled WGS sequence"/>
</dbReference>
<evidence type="ECO:0000313" key="13">
    <source>
        <dbReference type="Proteomes" id="UP000298180"/>
    </source>
</evidence>
<dbReference type="Gene3D" id="1.10.10.990">
    <property type="match status" value="1"/>
</dbReference>
<dbReference type="InterPro" id="IPR011335">
    <property type="entry name" value="Restrct_endonuc-II-like"/>
</dbReference>
<dbReference type="PIRSF" id="PIRSF000980">
    <property type="entry name" value="RecC"/>
    <property type="match status" value="1"/>
</dbReference>
<evidence type="ECO:0000256" key="10">
    <source>
        <dbReference type="HAMAP-Rule" id="MF_01486"/>
    </source>
</evidence>
<dbReference type="InterPro" id="IPR041500">
    <property type="entry name" value="RecC_C"/>
</dbReference>